<proteinExistence type="inferred from homology"/>
<name>A0ABM0MX08_SACKO</name>
<dbReference type="InterPro" id="IPR024041">
    <property type="entry name" value="NH4_transpt_AmtB-like_dom"/>
</dbReference>
<feature type="transmembrane region" description="Helical" evidence="6">
    <location>
        <begin position="307"/>
        <end position="327"/>
    </location>
</feature>
<dbReference type="PRINTS" id="PR00342">
    <property type="entry name" value="RHESUSRHD"/>
</dbReference>
<gene>
    <name evidence="9" type="primary">LOC100370684</name>
</gene>
<evidence type="ECO:0000256" key="2">
    <source>
        <dbReference type="ARBA" id="ARBA00011036"/>
    </source>
</evidence>
<dbReference type="Pfam" id="PF00909">
    <property type="entry name" value="Ammonium_transp"/>
    <property type="match status" value="1"/>
</dbReference>
<dbReference type="InterPro" id="IPR002229">
    <property type="entry name" value="RhesusRHD"/>
</dbReference>
<evidence type="ECO:0000256" key="1">
    <source>
        <dbReference type="ARBA" id="ARBA00004141"/>
    </source>
</evidence>
<protein>
    <submittedName>
        <fullName evidence="9">Ammonium transporter Rh type B-like</fullName>
    </submittedName>
</protein>
<feature type="transmembrane region" description="Helical" evidence="6">
    <location>
        <begin position="12"/>
        <end position="33"/>
    </location>
</feature>
<feature type="transmembrane region" description="Helical" evidence="6">
    <location>
        <begin position="99"/>
        <end position="118"/>
    </location>
</feature>
<dbReference type="RefSeq" id="XP_006824549.1">
    <property type="nucleotide sequence ID" value="XM_006824486.1"/>
</dbReference>
<dbReference type="InterPro" id="IPR029020">
    <property type="entry name" value="Ammonium/urea_transptr"/>
</dbReference>
<reference evidence="9" key="1">
    <citation type="submission" date="2025-08" db="UniProtKB">
        <authorList>
            <consortium name="RefSeq"/>
        </authorList>
    </citation>
    <scope>IDENTIFICATION</scope>
    <source>
        <tissue evidence="9">Testes</tissue>
    </source>
</reference>
<keyword evidence="3 6" id="KW-0812">Transmembrane</keyword>
<keyword evidence="4 6" id="KW-1133">Transmembrane helix</keyword>
<feature type="transmembrane region" description="Helical" evidence="6">
    <location>
        <begin position="415"/>
        <end position="436"/>
    </location>
</feature>
<evidence type="ECO:0000313" key="9">
    <source>
        <dbReference type="RefSeq" id="XP_006824549.1"/>
    </source>
</evidence>
<comment type="subcellular location">
    <subcellularLocation>
        <location evidence="1">Membrane</location>
        <topology evidence="1">Multi-pass membrane protein</topology>
    </subcellularLocation>
</comment>
<evidence type="ECO:0000313" key="8">
    <source>
        <dbReference type="Proteomes" id="UP000694865"/>
    </source>
</evidence>
<organism evidence="8 9">
    <name type="scientific">Saccoglossus kowalevskii</name>
    <name type="common">Acorn worm</name>
    <dbReference type="NCBI Taxonomy" id="10224"/>
    <lineage>
        <taxon>Eukaryota</taxon>
        <taxon>Metazoa</taxon>
        <taxon>Hemichordata</taxon>
        <taxon>Enteropneusta</taxon>
        <taxon>Harrimaniidae</taxon>
        <taxon>Saccoglossus</taxon>
    </lineage>
</organism>
<evidence type="ECO:0000259" key="7">
    <source>
        <dbReference type="Pfam" id="PF00909"/>
    </source>
</evidence>
<feature type="domain" description="Ammonium transporter AmtB-like" evidence="7">
    <location>
        <begin position="59"/>
        <end position="440"/>
    </location>
</feature>
<dbReference type="PANTHER" id="PTHR11730:SF60">
    <property type="entry name" value="RH50, ISOFORM D"/>
    <property type="match status" value="1"/>
</dbReference>
<feature type="transmembrane region" description="Helical" evidence="6">
    <location>
        <begin position="217"/>
        <end position="236"/>
    </location>
</feature>
<evidence type="ECO:0000256" key="3">
    <source>
        <dbReference type="ARBA" id="ARBA00022692"/>
    </source>
</evidence>
<evidence type="ECO:0000256" key="5">
    <source>
        <dbReference type="ARBA" id="ARBA00023136"/>
    </source>
</evidence>
<feature type="transmembrane region" description="Helical" evidence="6">
    <location>
        <begin position="156"/>
        <end position="175"/>
    </location>
</feature>
<dbReference type="GeneID" id="100370684"/>
<dbReference type="PANTHER" id="PTHR11730">
    <property type="entry name" value="AMMONIUM TRANSPORTER"/>
    <property type="match status" value="1"/>
</dbReference>
<comment type="similarity">
    <text evidence="2">Belongs to the ammonium transporter (TC 2.A.49) family. Rh subfamily.</text>
</comment>
<feature type="transmembrane region" description="Helical" evidence="6">
    <location>
        <begin position="130"/>
        <end position="149"/>
    </location>
</feature>
<dbReference type="Proteomes" id="UP000694865">
    <property type="component" value="Unplaced"/>
</dbReference>
<dbReference type="SUPFAM" id="SSF111352">
    <property type="entry name" value="Ammonium transporter"/>
    <property type="match status" value="1"/>
</dbReference>
<feature type="transmembrane region" description="Helical" evidence="6">
    <location>
        <begin position="256"/>
        <end position="274"/>
    </location>
</feature>
<accession>A0ABM0MX08</accession>
<keyword evidence="8" id="KW-1185">Reference proteome</keyword>
<sequence length="494" mass="53714">MAQTVEPKRRRGKLTLVLVIFQIIFLVLFGIFVEYGEDSDAKAEQNNLEHGNGGADAMDNRLGYYYPMFQDVHVMIFIGFGFLMTFLKRYGFGSVGYNFLLAAFVIQWATLMQGFLHLHHGKIQVGVETMLTSDFAAAAVLISFGALLGKVSHLQLIILGFVEIIFFSVNEYVGAGYFQTADVGGSMFVHVFGAYFGLAASRVLNKKSWEGSSKEGSVYHSDLFAMIGTVFLWMFWPSFNSALAPGDDQHRAVINTYYALASCCVTTFAVSAMVSKENKLDMVHIQNSTLAGGVAVGTCANMMIQPWGAMVIGVVAGTLSVVGYKWISPFLLSKVHLHDTCGVNNLHGMPGILAAIAGAIAAATAETSNYGYGLYEVFPARAPLVNSTALDTILDDFTVDAGSGRTAGMQAGFQLVALVITLAIAIISGMLTGLLLKIPILDQLTPDELYDDNNFWEVPEEDTHYVKVQVDDQMKGSMDELNGATNKTEKDTKM</sequence>
<evidence type="ECO:0000256" key="4">
    <source>
        <dbReference type="ARBA" id="ARBA00022989"/>
    </source>
</evidence>
<feature type="transmembrane region" description="Helical" evidence="6">
    <location>
        <begin position="187"/>
        <end position="205"/>
    </location>
</feature>
<dbReference type="Gene3D" id="1.10.3430.10">
    <property type="entry name" value="Ammonium transporter AmtB like domains"/>
    <property type="match status" value="1"/>
</dbReference>
<feature type="transmembrane region" description="Helical" evidence="6">
    <location>
        <begin position="347"/>
        <end position="365"/>
    </location>
</feature>
<keyword evidence="5 6" id="KW-0472">Membrane</keyword>
<evidence type="ECO:0000256" key="6">
    <source>
        <dbReference type="SAM" id="Phobius"/>
    </source>
</evidence>
<feature type="transmembrane region" description="Helical" evidence="6">
    <location>
        <begin position="64"/>
        <end position="87"/>
    </location>
</feature>